<dbReference type="AlphaFoldDB" id="A0A8H3IJB3"/>
<dbReference type="OrthoDB" id="10259236at2759"/>
<dbReference type="InterPro" id="IPR020084">
    <property type="entry name" value="NUDIX_hydrolase_CS"/>
</dbReference>
<dbReference type="InterPro" id="IPR015797">
    <property type="entry name" value="NUDIX_hydrolase-like_dom_sf"/>
</dbReference>
<evidence type="ECO:0000313" key="1">
    <source>
        <dbReference type="EMBL" id="CAF9930127.1"/>
    </source>
</evidence>
<sequence length="219" mass="25160">MSNGVAIFHLATSRVVVCYHTRERFCFLPKGRRDEGEEGRVGAEREGWEESGYRNRLLPLPVKHRQPRACTSVQDRPKDFIEPVLTEAIPLPKGRMYLVHWYIAETLPPKEEEALNQKMSEIGNDTVARPYIIPPPYPSTMSFKERIELDTCDDGKTYEPMKHLNTGVDADEACFTSQLMSVEEACELLRTESEVKVVQLGWEYIQERWKRDGGSIPES</sequence>
<reference evidence="1" key="1">
    <citation type="submission" date="2021-03" db="EMBL/GenBank/DDBJ databases">
        <authorList>
            <person name="Tagirdzhanova G."/>
        </authorList>
    </citation>
    <scope>NUCLEOTIDE SEQUENCE</scope>
</reference>
<dbReference type="GO" id="GO:0016787">
    <property type="term" value="F:hydrolase activity"/>
    <property type="evidence" value="ECO:0007669"/>
    <property type="project" value="UniProtKB-KW"/>
</dbReference>
<protein>
    <recommendedName>
        <fullName evidence="3">Nudix hydrolase domain-containing protein</fullName>
    </recommendedName>
</protein>
<dbReference type="Gene3D" id="3.90.79.10">
    <property type="entry name" value="Nucleoside Triphosphate Pyrophosphohydrolase"/>
    <property type="match status" value="1"/>
</dbReference>
<name>A0A8H3IJB3_9LECA</name>
<dbReference type="Proteomes" id="UP000664169">
    <property type="component" value="Unassembled WGS sequence"/>
</dbReference>
<accession>A0A8H3IJB3</accession>
<organism evidence="1 2">
    <name type="scientific">Gomphillus americanus</name>
    <dbReference type="NCBI Taxonomy" id="1940652"/>
    <lineage>
        <taxon>Eukaryota</taxon>
        <taxon>Fungi</taxon>
        <taxon>Dikarya</taxon>
        <taxon>Ascomycota</taxon>
        <taxon>Pezizomycotina</taxon>
        <taxon>Lecanoromycetes</taxon>
        <taxon>OSLEUM clade</taxon>
        <taxon>Ostropomycetidae</taxon>
        <taxon>Ostropales</taxon>
        <taxon>Graphidaceae</taxon>
        <taxon>Gomphilloideae</taxon>
        <taxon>Gomphillus</taxon>
    </lineage>
</organism>
<comment type="caution">
    <text evidence="1">The sequence shown here is derived from an EMBL/GenBank/DDBJ whole genome shotgun (WGS) entry which is preliminary data.</text>
</comment>
<proteinExistence type="predicted"/>
<dbReference type="EMBL" id="CAJPDQ010000034">
    <property type="protein sequence ID" value="CAF9930127.1"/>
    <property type="molecule type" value="Genomic_DNA"/>
</dbReference>
<evidence type="ECO:0008006" key="3">
    <source>
        <dbReference type="Google" id="ProtNLM"/>
    </source>
</evidence>
<dbReference type="PROSITE" id="PS00893">
    <property type="entry name" value="NUDIX_BOX"/>
    <property type="match status" value="1"/>
</dbReference>
<gene>
    <name evidence="1" type="ORF">GOMPHAMPRED_005580</name>
</gene>
<dbReference type="SUPFAM" id="SSF55811">
    <property type="entry name" value="Nudix"/>
    <property type="match status" value="1"/>
</dbReference>
<keyword evidence="2" id="KW-1185">Reference proteome</keyword>
<evidence type="ECO:0000313" key="2">
    <source>
        <dbReference type="Proteomes" id="UP000664169"/>
    </source>
</evidence>